<reference evidence="2 3" key="1">
    <citation type="submission" date="2013-07" db="EMBL/GenBank/DDBJ databases">
        <authorList>
            <person name="Stoco P.H."/>
            <person name="Wagner G."/>
            <person name="Gerber A."/>
            <person name="Zaha A."/>
            <person name="Thompson C."/>
            <person name="Bartholomeu D.C."/>
            <person name="Luckemeyer D.D."/>
            <person name="Bahia D."/>
            <person name="Loreto E."/>
            <person name="Prestes E.B."/>
            <person name="Lima F.M."/>
            <person name="Rodrigues-Luiz G."/>
            <person name="Vallejo G.A."/>
            <person name="Filho J.F."/>
            <person name="Monteiro K.M."/>
            <person name="Tyler K.M."/>
            <person name="de Almeida L.G."/>
            <person name="Ortiz M.F."/>
            <person name="Siervo M.A."/>
            <person name="de Moraes M.H."/>
            <person name="Cunha O.L."/>
            <person name="Mendonca-Neto R."/>
            <person name="Silva R."/>
            <person name="Teixeira S.M."/>
            <person name="Murta S.M."/>
            <person name="Sincero T.C."/>
            <person name="Mendes T.A."/>
            <person name="Urmenyi T.P."/>
            <person name="Silva V.G."/>
            <person name="da Rocha W.D."/>
            <person name="Andersson B."/>
            <person name="Romanha A.J."/>
            <person name="Steindel M."/>
            <person name="de Vasconcelos A.T."/>
            <person name="Grisard E.C."/>
        </authorList>
    </citation>
    <scope>NUCLEOTIDE SEQUENCE [LARGE SCALE GENOMIC DNA]</scope>
    <source>
        <strain evidence="2 3">SC58</strain>
    </source>
</reference>
<dbReference type="Pfam" id="PF19031">
    <property type="entry name" value="Intu_longin_1"/>
    <property type="match status" value="1"/>
</dbReference>
<evidence type="ECO:0000313" key="2">
    <source>
        <dbReference type="EMBL" id="ESL06550.1"/>
    </source>
</evidence>
<accession>A0A061IWU3</accession>
<dbReference type="Proteomes" id="UP000031737">
    <property type="component" value="Unassembled WGS sequence"/>
</dbReference>
<dbReference type="EMBL" id="AUPL01005774">
    <property type="protein sequence ID" value="ESL06550.1"/>
    <property type="molecule type" value="Genomic_DNA"/>
</dbReference>
<feature type="domain" description="CCZ1/INTU/HSP4 first Longin" evidence="1">
    <location>
        <begin position="22"/>
        <end position="101"/>
    </location>
</feature>
<keyword evidence="3" id="KW-1185">Reference proteome</keyword>
<protein>
    <recommendedName>
        <fullName evidence="1">CCZ1/INTU/HSP4 first Longin domain-containing protein</fullName>
    </recommendedName>
</protein>
<organism evidence="2 3">
    <name type="scientific">Trypanosoma rangeli SC58</name>
    <dbReference type="NCBI Taxonomy" id="429131"/>
    <lineage>
        <taxon>Eukaryota</taxon>
        <taxon>Discoba</taxon>
        <taxon>Euglenozoa</taxon>
        <taxon>Kinetoplastea</taxon>
        <taxon>Metakinetoplastina</taxon>
        <taxon>Trypanosomatida</taxon>
        <taxon>Trypanosomatidae</taxon>
        <taxon>Trypanosoma</taxon>
        <taxon>Herpetosoma</taxon>
    </lineage>
</organism>
<dbReference type="GO" id="GO:0016192">
    <property type="term" value="P:vesicle-mediated transport"/>
    <property type="evidence" value="ECO:0007669"/>
    <property type="project" value="InterPro"/>
</dbReference>
<comment type="caution">
    <text evidence="2">The sequence shown here is derived from an EMBL/GenBank/DDBJ whole genome shotgun (WGS) entry which is preliminary data.</text>
</comment>
<proteinExistence type="predicted"/>
<evidence type="ECO:0000259" key="1">
    <source>
        <dbReference type="Pfam" id="PF19031"/>
    </source>
</evidence>
<dbReference type="InterPro" id="IPR043987">
    <property type="entry name" value="CCZ1/INTU/HSP4_longin_1"/>
</dbReference>
<evidence type="ECO:0000313" key="3">
    <source>
        <dbReference type="Proteomes" id="UP000031737"/>
    </source>
</evidence>
<sequence length="593" mass="65030">MSSPWWGSTSCAEKRDGGTCLKSLCVYCPTLSGGEEERAIDNILFFYPAHIHANAQMNHVGFCIGATCLVERFGATGLLDRIQTSHGTTVLCCPYPNLWIAVETMAAYDSSAVLPVVRRGFEVFVLRYGWSTVAALVSPVGGSVGVAEPRRVLKSFFEKFAVFLETRVLLTNVHEAVRMARSARPLSAVSVAASGAAVGQERSHMQRWEHRWAVLSVTECLLAFPVVMRPASIAVQSACHSLVYRYLSFLLSRGVYSPCAGCSSNNNGNSYSRNHLGGRFTDQASCTVGWGDEYKGVAFTSSAATLTQAATERLLWTCCQYVIFVGETLKVIASNVTPAVVSKLICLLLVDPDVTDFAAFLESGRSHCCICHSSGIIVAIFVNISLYQSMHQVILEICKLLAADIAEFLTTGTCTVSREGLVSQPEVQQMAMSLPSPSRSSCADFFASVSHLPKLREMNLTFQWTVWHNEMIVGTSMREYPRALQILLSGMLRRLTSGVFTKLERVNGSCDVDCANSRHGRFCRASEGSDVLSSDILLPSAVTEVWMPLPGSTWMCVSRRHHYVGGVVFYNSAPLKRCYEAASELFEYMPFLL</sequence>
<dbReference type="AlphaFoldDB" id="A0A061IWU3"/>
<gene>
    <name evidence="2" type="ORF">TRSC58_05774</name>
</gene>
<dbReference type="VEuPathDB" id="TriTrypDB:TRSC58_05774"/>
<name>A0A061IWU3_TRYRA</name>
<dbReference type="OrthoDB" id="240546at2759"/>